<keyword evidence="4" id="KW-0862">Zinc</keyword>
<dbReference type="SUPFAM" id="SSF53187">
    <property type="entry name" value="Zn-dependent exopeptidases"/>
    <property type="match status" value="1"/>
</dbReference>
<sequence>MTSPADRAVALTRDLVRLRLINPPGDEEPCAVLLAGLLEAAGLTVESHSFGAGRACLVARLDGPAGSDPICFTGHLDTVPLGLTPWRVDPFAAEIEGDRLYGRGSSDMKSGVAAITAMAIALARLPGRRAGLLLVFTAGEETGCEGARYLAGLPGVLPRAGALVVGEPTGNYPLIGHKGALWLKASFTGRTAHGSMPELGDNAVYKAARGVLRVAGHDFGPYRHHHLGAPSLSVGSMHGGLNVNSVPDLAEVQIDIRTVPGQSNEIICDDVGAALGEGATLSRIVDVDAVASDPQNEWISGVFDLYERHTGAIVDPKGAAFFTDASVLAPALGGVPTLVMGPGEASMAHKTDEYCLVPRIGEAVEFYTEIARRWMGV</sequence>
<dbReference type="InterPro" id="IPR036264">
    <property type="entry name" value="Bact_exopeptidase_dim_dom"/>
</dbReference>
<dbReference type="InterPro" id="IPR001261">
    <property type="entry name" value="ArgE/DapE_CS"/>
</dbReference>
<keyword evidence="7" id="KW-1185">Reference proteome</keyword>
<dbReference type="PROSITE" id="PS00759">
    <property type="entry name" value="ARGE_DAPE_CPG2_2"/>
    <property type="match status" value="1"/>
</dbReference>
<dbReference type="Gene3D" id="3.40.630.10">
    <property type="entry name" value="Zn peptidases"/>
    <property type="match status" value="1"/>
</dbReference>
<dbReference type="InterPro" id="IPR002933">
    <property type="entry name" value="Peptidase_M20"/>
</dbReference>
<dbReference type="RefSeq" id="WP_284310167.1">
    <property type="nucleotide sequence ID" value="NZ_BSPC01000005.1"/>
</dbReference>
<dbReference type="PANTHER" id="PTHR43808">
    <property type="entry name" value="ACETYLORNITHINE DEACETYLASE"/>
    <property type="match status" value="1"/>
</dbReference>
<comment type="cofactor">
    <cofactor evidence="1">
        <name>Zn(2+)</name>
        <dbReference type="ChEBI" id="CHEBI:29105"/>
    </cofactor>
</comment>
<evidence type="ECO:0000313" key="7">
    <source>
        <dbReference type="Proteomes" id="UP001156882"/>
    </source>
</evidence>
<dbReference type="Pfam" id="PF01546">
    <property type="entry name" value="Peptidase_M20"/>
    <property type="match status" value="1"/>
</dbReference>
<dbReference type="Pfam" id="PF07687">
    <property type="entry name" value="M20_dimer"/>
    <property type="match status" value="1"/>
</dbReference>
<evidence type="ECO:0000256" key="1">
    <source>
        <dbReference type="ARBA" id="ARBA00001947"/>
    </source>
</evidence>
<dbReference type="EMBL" id="BSPC01000005">
    <property type="protein sequence ID" value="GLS17341.1"/>
    <property type="molecule type" value="Genomic_DNA"/>
</dbReference>
<proteinExistence type="predicted"/>
<dbReference type="PANTHER" id="PTHR43808:SF32">
    <property type="entry name" value="ARGE_DAPE-RELATED DEACYLASE"/>
    <property type="match status" value="1"/>
</dbReference>
<dbReference type="Gene3D" id="3.30.70.360">
    <property type="match status" value="1"/>
</dbReference>
<evidence type="ECO:0000256" key="2">
    <source>
        <dbReference type="ARBA" id="ARBA00022723"/>
    </source>
</evidence>
<protein>
    <submittedName>
        <fullName evidence="6">Peptidase M20</fullName>
    </submittedName>
</protein>
<evidence type="ECO:0000259" key="5">
    <source>
        <dbReference type="Pfam" id="PF07687"/>
    </source>
</evidence>
<dbReference type="CDD" id="cd08659">
    <property type="entry name" value="M20_ArgE_DapE-like"/>
    <property type="match status" value="1"/>
</dbReference>
<accession>A0ABQ6CAM7</accession>
<evidence type="ECO:0000256" key="3">
    <source>
        <dbReference type="ARBA" id="ARBA00022801"/>
    </source>
</evidence>
<gene>
    <name evidence="6" type="ORF">GCM10007874_03560</name>
</gene>
<dbReference type="SUPFAM" id="SSF55031">
    <property type="entry name" value="Bacterial exopeptidase dimerisation domain"/>
    <property type="match status" value="1"/>
</dbReference>
<dbReference type="InterPro" id="IPR011650">
    <property type="entry name" value="Peptidase_M20_dimer"/>
</dbReference>
<reference evidence="7" key="1">
    <citation type="journal article" date="2019" name="Int. J. Syst. Evol. Microbiol.">
        <title>The Global Catalogue of Microorganisms (GCM) 10K type strain sequencing project: providing services to taxonomists for standard genome sequencing and annotation.</title>
        <authorList>
            <consortium name="The Broad Institute Genomics Platform"/>
            <consortium name="The Broad Institute Genome Sequencing Center for Infectious Disease"/>
            <person name="Wu L."/>
            <person name="Ma J."/>
        </authorList>
    </citation>
    <scope>NUCLEOTIDE SEQUENCE [LARGE SCALE GENOMIC DNA]</scope>
    <source>
        <strain evidence="7">NBRC 101365</strain>
    </source>
</reference>
<dbReference type="InterPro" id="IPR050072">
    <property type="entry name" value="Peptidase_M20A"/>
</dbReference>
<organism evidence="6 7">
    <name type="scientific">Labrys miyagiensis</name>
    <dbReference type="NCBI Taxonomy" id="346912"/>
    <lineage>
        <taxon>Bacteria</taxon>
        <taxon>Pseudomonadati</taxon>
        <taxon>Pseudomonadota</taxon>
        <taxon>Alphaproteobacteria</taxon>
        <taxon>Hyphomicrobiales</taxon>
        <taxon>Xanthobacteraceae</taxon>
        <taxon>Labrys</taxon>
    </lineage>
</organism>
<name>A0ABQ6CAM7_9HYPH</name>
<evidence type="ECO:0000313" key="6">
    <source>
        <dbReference type="EMBL" id="GLS17341.1"/>
    </source>
</evidence>
<keyword evidence="2" id="KW-0479">Metal-binding</keyword>
<keyword evidence="3" id="KW-0378">Hydrolase</keyword>
<feature type="domain" description="Peptidase M20 dimerisation" evidence="5">
    <location>
        <begin position="175"/>
        <end position="276"/>
    </location>
</feature>
<evidence type="ECO:0000256" key="4">
    <source>
        <dbReference type="ARBA" id="ARBA00022833"/>
    </source>
</evidence>
<comment type="caution">
    <text evidence="6">The sequence shown here is derived from an EMBL/GenBank/DDBJ whole genome shotgun (WGS) entry which is preliminary data.</text>
</comment>
<dbReference type="Proteomes" id="UP001156882">
    <property type="component" value="Unassembled WGS sequence"/>
</dbReference>